<feature type="region of interest" description="Disordered" evidence="3">
    <location>
        <begin position="511"/>
        <end position="601"/>
    </location>
</feature>
<dbReference type="SMART" id="SM00252">
    <property type="entry name" value="SH2"/>
    <property type="match status" value="1"/>
</dbReference>
<dbReference type="AlphaFoldDB" id="A0AAE1A2X5"/>
<evidence type="ECO:0000259" key="4">
    <source>
        <dbReference type="PROSITE" id="PS50001"/>
    </source>
</evidence>
<reference evidence="5" key="1">
    <citation type="journal article" date="2023" name="G3 (Bethesda)">
        <title>A reference genome for the long-term kleptoplast-retaining sea slug Elysia crispata morphotype clarki.</title>
        <authorList>
            <person name="Eastman K.E."/>
            <person name="Pendleton A.L."/>
            <person name="Shaikh M.A."/>
            <person name="Suttiyut T."/>
            <person name="Ogas R."/>
            <person name="Tomko P."/>
            <person name="Gavelis G."/>
            <person name="Widhalm J.R."/>
            <person name="Wisecaver J.H."/>
        </authorList>
    </citation>
    <scope>NUCLEOTIDE SEQUENCE</scope>
    <source>
        <strain evidence="5">ECLA1</strain>
    </source>
</reference>
<evidence type="ECO:0000256" key="3">
    <source>
        <dbReference type="SAM" id="MobiDB-lite"/>
    </source>
</evidence>
<feature type="compositionally biased region" description="Polar residues" evidence="3">
    <location>
        <begin position="520"/>
        <end position="540"/>
    </location>
</feature>
<dbReference type="EMBL" id="JAWDGP010002751">
    <property type="protein sequence ID" value="KAK3780274.1"/>
    <property type="molecule type" value="Genomic_DNA"/>
</dbReference>
<dbReference type="PANTHER" id="PTHR16186">
    <property type="entry name" value="SIGNAL-TRANSDUCING ADAPTOR PROTEIN-RELATED"/>
    <property type="match status" value="1"/>
</dbReference>
<dbReference type="InterPro" id="IPR039111">
    <property type="entry name" value="STAP1/STAP2"/>
</dbReference>
<name>A0AAE1A2X5_9GAST</name>
<evidence type="ECO:0000313" key="5">
    <source>
        <dbReference type="EMBL" id="KAK3780274.1"/>
    </source>
</evidence>
<dbReference type="PROSITE" id="PS50001">
    <property type="entry name" value="SH2"/>
    <property type="match status" value="1"/>
</dbReference>
<dbReference type="SMART" id="SM00233">
    <property type="entry name" value="PH"/>
    <property type="match status" value="1"/>
</dbReference>
<dbReference type="InterPro" id="IPR001849">
    <property type="entry name" value="PH_domain"/>
</dbReference>
<keyword evidence="1 2" id="KW-0727">SH2 domain</keyword>
<dbReference type="InterPro" id="IPR036860">
    <property type="entry name" value="SH2_dom_sf"/>
</dbReference>
<dbReference type="Pfam" id="PF00017">
    <property type="entry name" value="SH2"/>
    <property type="match status" value="1"/>
</dbReference>
<dbReference type="CDD" id="cd00173">
    <property type="entry name" value="SH2"/>
    <property type="match status" value="1"/>
</dbReference>
<comment type="caution">
    <text evidence="5">The sequence shown here is derived from an EMBL/GenBank/DDBJ whole genome shotgun (WGS) entry which is preliminary data.</text>
</comment>
<dbReference type="InterPro" id="IPR011993">
    <property type="entry name" value="PH-like_dom_sf"/>
</dbReference>
<protein>
    <recommendedName>
        <fullName evidence="4">SH2 domain-containing protein</fullName>
    </recommendedName>
</protein>
<evidence type="ECO:0000256" key="2">
    <source>
        <dbReference type="PROSITE-ProRule" id="PRU00191"/>
    </source>
</evidence>
<dbReference type="Gene3D" id="3.30.505.10">
    <property type="entry name" value="SH2 domain"/>
    <property type="match status" value="1"/>
</dbReference>
<feature type="region of interest" description="Disordered" evidence="3">
    <location>
        <begin position="152"/>
        <end position="177"/>
    </location>
</feature>
<feature type="compositionally biased region" description="Polar residues" evidence="3">
    <location>
        <begin position="578"/>
        <end position="601"/>
    </location>
</feature>
<dbReference type="GO" id="GO:0035591">
    <property type="term" value="F:signaling adaptor activity"/>
    <property type="evidence" value="ECO:0007669"/>
    <property type="project" value="InterPro"/>
</dbReference>
<keyword evidence="6" id="KW-1185">Reference proteome</keyword>
<organism evidence="5 6">
    <name type="scientific">Elysia crispata</name>
    <name type="common">lettuce slug</name>
    <dbReference type="NCBI Taxonomy" id="231223"/>
    <lineage>
        <taxon>Eukaryota</taxon>
        <taxon>Metazoa</taxon>
        <taxon>Spiralia</taxon>
        <taxon>Lophotrochozoa</taxon>
        <taxon>Mollusca</taxon>
        <taxon>Gastropoda</taxon>
        <taxon>Heterobranchia</taxon>
        <taxon>Euthyneura</taxon>
        <taxon>Panpulmonata</taxon>
        <taxon>Sacoglossa</taxon>
        <taxon>Placobranchoidea</taxon>
        <taxon>Plakobranchidae</taxon>
        <taxon>Elysia</taxon>
    </lineage>
</organism>
<sequence>MEGYMNGSDLQVKFHEDWLEHKGHDGKWSRYWTVLKNNTFFFFRNDLKTPMTLAGTLTLDHKSKVECKGGDSKSGYKFELYTQKRLSYCKTKKSCERELWKAYVEGITKGKVSDKIDLLPGQIREIQDQLSRYCTVKMTSGTFVSPEATHGAMRRFSDPGSTHSFDSPSSSTSESFATTIPRDYMEPVSIKQLQRPEGTYQALPDFNSSELVFYSGLTASGRPSWYFDNCSRKQAEEILKVGAQFGNTLMRSRPGNERDLVISKMNGTLGATSFSHFIVRCHANGYKLDVDNHHEPMRSLSEVMKYFIETSGHSSTRPMSCHDLSRLGLIDSNPYSMSIITGTLDDPYFFPAPPPPLPASDMHTTAEFPQTSVTNLPLPLPPAPQLKSGTLDDPYFFPAPPPPLPASDMHTTAEFPQTSVTNLPLPLPPAPQLKSGGRSNSEPAIPGFRVHVEKLKEKQLKKTSEANQTKAPMIKSFSQDSEERPPLPPNHPTAGRSELNMAMQALRPTRKLSEPRISESNELQPKLPQSAQERPNSIASATLPRTEKPWGNTIRPLSSRQRDPSQEDISVMQVSAPEVSSTPRTESNSKRISLHQSESGSALNELAAITAKVTKQPSAPEVSSTPRTESNSKRISLHQSESGSALNELAAITAKVTKQPLLVKEGPEVATKPLSGGVVSKAIAMAAFETKPQSSQLKAPLQSTNFTYQRPAETHQSPLIEEDKREIEDSFSEKLDSEDIVYAQLRQELMPFSEADENNDTYLNIRELQTMVMSSEIVHDDWSCTEINYADMSSELNPSITLDKKVNGVEYQIPWEYNIKDGERYELVNGISCKKKDTNVYLNSCNVFKGLHSIENEINATETYEPIETVVNKQDIGSKNLVLDTHSKFRPHGRHCRSSRTLSNSHNLSSNHYINEGSFQNCKTIDPPQRHQGVYNLEKSNSFLDTIDRPSIGRRHSIQTEYKCRDKSLQIQASNNSDIKGENQVHQRINFRTSKSLKMASSTYLFGLSKSDEIYEGIEWNPSIYKSLSLSKPGTDLCRQSDNERMITPIEKTMLSDDLQRASTIPDFGRPLHDVYYAEVTLSGGGQLMDSDTSQYIDIIANYEDIKAAKTAIGSFSGVNIDKSVHGRLPMRRCKSEMARSANFQAAKQNFKKKLGSPTAPSTSLAGNAVLASQGNSSGLYENMQQYQNAKEILASPRNKYD</sequence>
<feature type="compositionally biased region" description="Low complexity" evidence="3">
    <location>
        <begin position="161"/>
        <end position="177"/>
    </location>
</feature>
<feature type="region of interest" description="Disordered" evidence="3">
    <location>
        <begin position="613"/>
        <end position="644"/>
    </location>
</feature>
<dbReference type="SUPFAM" id="SSF55550">
    <property type="entry name" value="SH2 domain"/>
    <property type="match status" value="1"/>
</dbReference>
<evidence type="ECO:0000256" key="1">
    <source>
        <dbReference type="ARBA" id="ARBA00022999"/>
    </source>
</evidence>
<proteinExistence type="predicted"/>
<dbReference type="SUPFAM" id="SSF50729">
    <property type="entry name" value="PH domain-like"/>
    <property type="match status" value="1"/>
</dbReference>
<dbReference type="Proteomes" id="UP001283361">
    <property type="component" value="Unassembled WGS sequence"/>
</dbReference>
<feature type="domain" description="SH2" evidence="4">
    <location>
        <begin position="225"/>
        <end position="307"/>
    </location>
</feature>
<gene>
    <name evidence="5" type="ORF">RRG08_047262</name>
</gene>
<evidence type="ECO:0000313" key="6">
    <source>
        <dbReference type="Proteomes" id="UP001283361"/>
    </source>
</evidence>
<accession>A0AAE1A2X5</accession>
<dbReference type="Gene3D" id="2.30.29.30">
    <property type="entry name" value="Pleckstrin-homology domain (PH domain)/Phosphotyrosine-binding domain (PTB)"/>
    <property type="match status" value="1"/>
</dbReference>
<dbReference type="PANTHER" id="PTHR16186:SF9">
    <property type="entry name" value="SH2 DOMAIN-CONTAINING PROTEIN"/>
    <property type="match status" value="1"/>
</dbReference>
<dbReference type="InterPro" id="IPR000980">
    <property type="entry name" value="SH2"/>
</dbReference>
<feature type="region of interest" description="Disordered" evidence="3">
    <location>
        <begin position="459"/>
        <end position="497"/>
    </location>
</feature>